<sequence>MEFSPACVTLQETKLGDSSYSSPHGYHGVYSTSFPEQGHHGGTAIRVRQDTPIVPFSASDSPQNIRSLY</sequence>
<comment type="caution">
    <text evidence="1">The sequence shown here is derived from an EMBL/GenBank/DDBJ whole genome shotgun (WGS) entry which is preliminary data.</text>
</comment>
<accession>A0A5B7JIL2</accession>
<reference evidence="1 2" key="1">
    <citation type="submission" date="2019-05" db="EMBL/GenBank/DDBJ databases">
        <title>Another draft genome of Portunus trituberculatus and its Hox gene families provides insights of decapod evolution.</title>
        <authorList>
            <person name="Jeong J.-H."/>
            <person name="Song I."/>
            <person name="Kim S."/>
            <person name="Choi T."/>
            <person name="Kim D."/>
            <person name="Ryu S."/>
            <person name="Kim W."/>
        </authorList>
    </citation>
    <scope>NUCLEOTIDE SEQUENCE [LARGE SCALE GENOMIC DNA]</scope>
    <source>
        <tissue evidence="1">Muscle</tissue>
    </source>
</reference>
<protein>
    <submittedName>
        <fullName evidence="1">Uncharacterized protein</fullName>
    </submittedName>
</protein>
<name>A0A5B7JIL2_PORTR</name>
<evidence type="ECO:0000313" key="1">
    <source>
        <dbReference type="EMBL" id="MPC94669.1"/>
    </source>
</evidence>
<organism evidence="1 2">
    <name type="scientific">Portunus trituberculatus</name>
    <name type="common">Swimming crab</name>
    <name type="synonym">Neptunus trituberculatus</name>
    <dbReference type="NCBI Taxonomy" id="210409"/>
    <lineage>
        <taxon>Eukaryota</taxon>
        <taxon>Metazoa</taxon>
        <taxon>Ecdysozoa</taxon>
        <taxon>Arthropoda</taxon>
        <taxon>Crustacea</taxon>
        <taxon>Multicrustacea</taxon>
        <taxon>Malacostraca</taxon>
        <taxon>Eumalacostraca</taxon>
        <taxon>Eucarida</taxon>
        <taxon>Decapoda</taxon>
        <taxon>Pleocyemata</taxon>
        <taxon>Brachyura</taxon>
        <taxon>Eubrachyura</taxon>
        <taxon>Portunoidea</taxon>
        <taxon>Portunidae</taxon>
        <taxon>Portuninae</taxon>
        <taxon>Portunus</taxon>
    </lineage>
</organism>
<evidence type="ECO:0000313" key="2">
    <source>
        <dbReference type="Proteomes" id="UP000324222"/>
    </source>
</evidence>
<dbReference type="EMBL" id="VSRR010099482">
    <property type="protein sequence ID" value="MPC94669.1"/>
    <property type="molecule type" value="Genomic_DNA"/>
</dbReference>
<keyword evidence="2" id="KW-1185">Reference proteome</keyword>
<dbReference type="AlphaFoldDB" id="A0A5B7JIL2"/>
<dbReference type="Proteomes" id="UP000324222">
    <property type="component" value="Unassembled WGS sequence"/>
</dbReference>
<gene>
    <name evidence="1" type="ORF">E2C01_089848</name>
</gene>
<proteinExistence type="predicted"/>